<dbReference type="Proteomes" id="UP000762676">
    <property type="component" value="Unassembled WGS sequence"/>
</dbReference>
<reference evidence="1 2" key="1">
    <citation type="journal article" date="2021" name="Elife">
        <title>Chloroplast acquisition without the gene transfer in kleptoplastic sea slugs, Plakobranchus ocellatus.</title>
        <authorList>
            <person name="Maeda T."/>
            <person name="Takahashi S."/>
            <person name="Yoshida T."/>
            <person name="Shimamura S."/>
            <person name="Takaki Y."/>
            <person name="Nagai Y."/>
            <person name="Toyoda A."/>
            <person name="Suzuki Y."/>
            <person name="Arimoto A."/>
            <person name="Ishii H."/>
            <person name="Satoh N."/>
            <person name="Nishiyama T."/>
            <person name="Hasebe M."/>
            <person name="Maruyama T."/>
            <person name="Minagawa J."/>
            <person name="Obokata J."/>
            <person name="Shigenobu S."/>
        </authorList>
    </citation>
    <scope>NUCLEOTIDE SEQUENCE [LARGE SCALE GENOMIC DNA]</scope>
</reference>
<keyword evidence="2" id="KW-1185">Reference proteome</keyword>
<sequence>MQYENCGHVMGSCSRDLCSDLCGLVMEMTALDVISTKGYRESSVDRLTPTPTKAIPAHTPRCRSLPGGKLHFNNPSVVLVVYRVINLRIQF</sequence>
<name>A0AAV4K076_9GAST</name>
<dbReference type="AlphaFoldDB" id="A0AAV4K076"/>
<evidence type="ECO:0000313" key="1">
    <source>
        <dbReference type="EMBL" id="GFS27895.1"/>
    </source>
</evidence>
<proteinExistence type="predicted"/>
<protein>
    <submittedName>
        <fullName evidence="1">Uncharacterized protein</fullName>
    </submittedName>
</protein>
<comment type="caution">
    <text evidence="1">The sequence shown here is derived from an EMBL/GenBank/DDBJ whole genome shotgun (WGS) entry which is preliminary data.</text>
</comment>
<dbReference type="EMBL" id="BMAT01010577">
    <property type="protein sequence ID" value="GFS27895.1"/>
    <property type="molecule type" value="Genomic_DNA"/>
</dbReference>
<accession>A0AAV4K076</accession>
<evidence type="ECO:0000313" key="2">
    <source>
        <dbReference type="Proteomes" id="UP000762676"/>
    </source>
</evidence>
<organism evidence="1 2">
    <name type="scientific">Elysia marginata</name>
    <dbReference type="NCBI Taxonomy" id="1093978"/>
    <lineage>
        <taxon>Eukaryota</taxon>
        <taxon>Metazoa</taxon>
        <taxon>Spiralia</taxon>
        <taxon>Lophotrochozoa</taxon>
        <taxon>Mollusca</taxon>
        <taxon>Gastropoda</taxon>
        <taxon>Heterobranchia</taxon>
        <taxon>Euthyneura</taxon>
        <taxon>Panpulmonata</taxon>
        <taxon>Sacoglossa</taxon>
        <taxon>Placobranchoidea</taxon>
        <taxon>Plakobranchidae</taxon>
        <taxon>Elysia</taxon>
    </lineage>
</organism>
<gene>
    <name evidence="1" type="ORF">ElyMa_005315000</name>
</gene>